<evidence type="ECO:0000256" key="4">
    <source>
        <dbReference type="PROSITE-ProRule" id="PRU00433"/>
    </source>
</evidence>
<dbReference type="Proteomes" id="UP000185911">
    <property type="component" value="Unassembled WGS sequence"/>
</dbReference>
<protein>
    <submittedName>
        <fullName evidence="7">Putative cytochrome c</fullName>
    </submittedName>
</protein>
<accession>A0A1Q8YG71</accession>
<keyword evidence="1 4" id="KW-0349">Heme</keyword>
<dbReference type="GO" id="GO:0046872">
    <property type="term" value="F:metal ion binding"/>
    <property type="evidence" value="ECO:0007669"/>
    <property type="project" value="UniProtKB-KW"/>
</dbReference>
<dbReference type="InterPro" id="IPR015170">
    <property type="entry name" value="DUF1924_SHP"/>
</dbReference>
<keyword evidence="5" id="KW-0732">Signal</keyword>
<dbReference type="AlphaFoldDB" id="A0A1Q8YG71"/>
<reference evidence="7 8" key="1">
    <citation type="submission" date="2017-01" db="EMBL/GenBank/DDBJ databases">
        <title>Genome sequence of Rhodoferax antarcticus ANT.BR, a psychrophilic purple nonsulfur bacterium from an Antarctic microbial mat.</title>
        <authorList>
            <person name="Baker J."/>
            <person name="Riester C."/>
            <person name="Skinner B."/>
            <person name="Newell A."/>
            <person name="Swingley W."/>
            <person name="Madigan M."/>
            <person name="Jung D."/>
            <person name="Asao M."/>
            <person name="Chen M."/>
            <person name="Loughlin P."/>
            <person name="Pan H."/>
            <person name="Lin S."/>
            <person name="Li N."/>
            <person name="Shaw J."/>
            <person name="Prado M."/>
            <person name="Sherman C."/>
            <person name="Li X."/>
            <person name="Tang J."/>
            <person name="Blankenship R."/>
            <person name="Zhao T."/>
            <person name="Touchman J."/>
            <person name="Sattley M."/>
        </authorList>
    </citation>
    <scope>NUCLEOTIDE SEQUENCE [LARGE SCALE GENOMIC DNA]</scope>
    <source>
        <strain evidence="7 8">ANT.BR</strain>
    </source>
</reference>
<evidence type="ECO:0000256" key="2">
    <source>
        <dbReference type="ARBA" id="ARBA00022723"/>
    </source>
</evidence>
<dbReference type="Pfam" id="PF09086">
    <property type="entry name" value="DUF1924"/>
    <property type="match status" value="1"/>
</dbReference>
<dbReference type="SUPFAM" id="SSF46626">
    <property type="entry name" value="Cytochrome c"/>
    <property type="match status" value="1"/>
</dbReference>
<dbReference type="GO" id="GO:0009055">
    <property type="term" value="F:electron transfer activity"/>
    <property type="evidence" value="ECO:0007669"/>
    <property type="project" value="InterPro"/>
</dbReference>
<sequence length="135" mass="14714">MKFQLRTATWLASLAIALPLVASANPILDGYKAQAKTENPAFKDFSLEAGRKLYTTEGPNQMACASCHTDSPKNAGKHAKTNKAIDPMAPSVNAQRFTDAAKVEKWFKRNCNDALGRACSTQEKGDFMAYVLSVK</sequence>
<keyword evidence="2 4" id="KW-0479">Metal-binding</keyword>
<proteinExistence type="predicted"/>
<evidence type="ECO:0000256" key="5">
    <source>
        <dbReference type="SAM" id="SignalP"/>
    </source>
</evidence>
<name>A0A1Q8YG71_9BURK</name>
<feature type="signal peptide" evidence="5">
    <location>
        <begin position="1"/>
        <end position="24"/>
    </location>
</feature>
<evidence type="ECO:0000259" key="6">
    <source>
        <dbReference type="PROSITE" id="PS51007"/>
    </source>
</evidence>
<gene>
    <name evidence="7" type="ORF">BLL52_1795</name>
</gene>
<dbReference type="RefSeq" id="WP_075586163.1">
    <property type="nucleotide sequence ID" value="NZ_MSYM01000011.1"/>
</dbReference>
<dbReference type="PROSITE" id="PS51007">
    <property type="entry name" value="CYTC"/>
    <property type="match status" value="1"/>
</dbReference>
<feature type="domain" description="Cytochrome c" evidence="6">
    <location>
        <begin position="45"/>
        <end position="135"/>
    </location>
</feature>
<evidence type="ECO:0000256" key="1">
    <source>
        <dbReference type="ARBA" id="ARBA00022617"/>
    </source>
</evidence>
<dbReference type="EMBL" id="MSYM01000011">
    <property type="protein sequence ID" value="OLP07044.1"/>
    <property type="molecule type" value="Genomic_DNA"/>
</dbReference>
<organism evidence="7 8">
    <name type="scientific">Rhodoferax antarcticus ANT.BR</name>
    <dbReference type="NCBI Taxonomy" id="1111071"/>
    <lineage>
        <taxon>Bacteria</taxon>
        <taxon>Pseudomonadati</taxon>
        <taxon>Pseudomonadota</taxon>
        <taxon>Betaproteobacteria</taxon>
        <taxon>Burkholderiales</taxon>
        <taxon>Comamonadaceae</taxon>
        <taxon>Rhodoferax</taxon>
    </lineage>
</organism>
<keyword evidence="8" id="KW-1185">Reference proteome</keyword>
<keyword evidence="3 4" id="KW-0408">Iron</keyword>
<dbReference type="GO" id="GO:0020037">
    <property type="term" value="F:heme binding"/>
    <property type="evidence" value="ECO:0007669"/>
    <property type="project" value="InterPro"/>
</dbReference>
<dbReference type="STRING" id="81479.RA876_03335"/>
<feature type="chain" id="PRO_5012254846" evidence="5">
    <location>
        <begin position="25"/>
        <end position="135"/>
    </location>
</feature>
<evidence type="ECO:0000256" key="3">
    <source>
        <dbReference type="ARBA" id="ARBA00023004"/>
    </source>
</evidence>
<evidence type="ECO:0000313" key="8">
    <source>
        <dbReference type="Proteomes" id="UP000185911"/>
    </source>
</evidence>
<dbReference type="Gene3D" id="1.10.760.10">
    <property type="entry name" value="Cytochrome c-like domain"/>
    <property type="match status" value="1"/>
</dbReference>
<evidence type="ECO:0000313" key="7">
    <source>
        <dbReference type="EMBL" id="OLP07044.1"/>
    </source>
</evidence>
<dbReference type="InterPro" id="IPR036909">
    <property type="entry name" value="Cyt_c-like_dom_sf"/>
</dbReference>
<dbReference type="InterPro" id="IPR009056">
    <property type="entry name" value="Cyt_c-like_dom"/>
</dbReference>
<comment type="caution">
    <text evidence="7">The sequence shown here is derived from an EMBL/GenBank/DDBJ whole genome shotgun (WGS) entry which is preliminary data.</text>
</comment>